<evidence type="ECO:0000313" key="2">
    <source>
        <dbReference type="EMBL" id="MDV2885290.1"/>
    </source>
</evidence>
<proteinExistence type="predicted"/>
<comment type="caution">
    <text evidence="2">The sequence shown here is derived from an EMBL/GenBank/DDBJ whole genome shotgun (WGS) entry which is preliminary data.</text>
</comment>
<organism evidence="2 3">
    <name type="scientific">Alkalihalophilus pseudofirmus</name>
    <name type="common">Bacillus pseudofirmus</name>
    <dbReference type="NCBI Taxonomy" id="79885"/>
    <lineage>
        <taxon>Bacteria</taxon>
        <taxon>Bacillati</taxon>
        <taxon>Bacillota</taxon>
        <taxon>Bacilli</taxon>
        <taxon>Bacillales</taxon>
        <taxon>Bacillaceae</taxon>
        <taxon>Alkalihalophilus</taxon>
    </lineage>
</organism>
<reference evidence="2" key="1">
    <citation type="submission" date="2023-10" db="EMBL/GenBank/DDBJ databases">
        <title>Screening of Alkalihalophilus pseudofirmusBZ-TG-HK211 and Its Alleviation of Salt Stress on Rapeseed Growth.</title>
        <authorList>
            <person name="Zhao B."/>
            <person name="Guo T."/>
        </authorList>
    </citation>
    <scope>NUCLEOTIDE SEQUENCE</scope>
    <source>
        <strain evidence="2">BZ-TG-HK211</strain>
    </source>
</reference>
<feature type="compositionally biased region" description="Basic and acidic residues" evidence="1">
    <location>
        <begin position="32"/>
        <end position="43"/>
    </location>
</feature>
<protein>
    <submittedName>
        <fullName evidence="2">Small, acid-soluble spore protein, alpha/beta type</fullName>
    </submittedName>
</protein>
<evidence type="ECO:0000256" key="1">
    <source>
        <dbReference type="SAM" id="MobiDB-lite"/>
    </source>
</evidence>
<accession>A0AAJ2NMW4</accession>
<dbReference type="GO" id="GO:0006265">
    <property type="term" value="P:DNA topological change"/>
    <property type="evidence" value="ECO:0007669"/>
    <property type="project" value="InterPro"/>
</dbReference>
<name>A0AAJ2NMW4_ALKPS</name>
<dbReference type="InterPro" id="IPR001448">
    <property type="entry name" value="SASP_alpha/beta-type"/>
</dbReference>
<dbReference type="Pfam" id="PF00269">
    <property type="entry name" value="SASP"/>
    <property type="match status" value="1"/>
</dbReference>
<evidence type="ECO:0000313" key="3">
    <source>
        <dbReference type="Proteomes" id="UP001285636"/>
    </source>
</evidence>
<dbReference type="RefSeq" id="WP_012959404.1">
    <property type="nucleotide sequence ID" value="NZ_CP117835.1"/>
</dbReference>
<dbReference type="AlphaFoldDB" id="A0AAJ2NMW4"/>
<feature type="region of interest" description="Disordered" evidence="1">
    <location>
        <begin position="32"/>
        <end position="57"/>
    </location>
</feature>
<sequence>MKPNKLNVPELDSFMNQYKEEYAQEFGVHHSIQEQDAKAKDMTKSVMQKAQNKEKCD</sequence>
<gene>
    <name evidence="2" type="ORF">RYX45_08850</name>
</gene>
<dbReference type="GO" id="GO:0003690">
    <property type="term" value="F:double-stranded DNA binding"/>
    <property type="evidence" value="ECO:0007669"/>
    <property type="project" value="InterPro"/>
</dbReference>
<dbReference type="EMBL" id="JAWJAY010000001">
    <property type="protein sequence ID" value="MDV2885290.1"/>
    <property type="molecule type" value="Genomic_DNA"/>
</dbReference>
<dbReference type="Proteomes" id="UP001285636">
    <property type="component" value="Unassembled WGS sequence"/>
</dbReference>